<dbReference type="SMART" id="SM00850">
    <property type="entry name" value="LytTR"/>
    <property type="match status" value="1"/>
</dbReference>
<dbReference type="InterPro" id="IPR007492">
    <property type="entry name" value="LytTR_DNA-bd_dom"/>
</dbReference>
<evidence type="ECO:0000256" key="1">
    <source>
        <dbReference type="PROSITE-ProRule" id="PRU00169"/>
    </source>
</evidence>
<dbReference type="Proteomes" id="UP001139226">
    <property type="component" value="Unassembled WGS sequence"/>
</dbReference>
<dbReference type="EMBL" id="JAKVTV010000002">
    <property type="protein sequence ID" value="MCH4822810.1"/>
    <property type="molecule type" value="Genomic_DNA"/>
</dbReference>
<dbReference type="PROSITE" id="PS50110">
    <property type="entry name" value="RESPONSE_REGULATORY"/>
    <property type="match status" value="1"/>
</dbReference>
<evidence type="ECO:0000313" key="5">
    <source>
        <dbReference type="Proteomes" id="UP001139226"/>
    </source>
</evidence>
<dbReference type="PANTHER" id="PTHR37299">
    <property type="entry name" value="TRANSCRIPTIONAL REGULATOR-RELATED"/>
    <property type="match status" value="1"/>
</dbReference>
<evidence type="ECO:0000259" key="3">
    <source>
        <dbReference type="PROSITE" id="PS50930"/>
    </source>
</evidence>
<gene>
    <name evidence="4" type="ORF">ML462_06460</name>
</gene>
<dbReference type="InterPro" id="IPR001789">
    <property type="entry name" value="Sig_transdc_resp-reg_receiver"/>
</dbReference>
<comment type="caution">
    <text evidence="4">The sequence shown here is derived from an EMBL/GenBank/DDBJ whole genome shotgun (WGS) entry which is preliminary data.</text>
</comment>
<dbReference type="SUPFAM" id="SSF52172">
    <property type="entry name" value="CheY-like"/>
    <property type="match status" value="1"/>
</dbReference>
<organism evidence="4 5">
    <name type="scientific">Christiangramia lutea</name>
    <dbReference type="NCBI Taxonomy" id="1607951"/>
    <lineage>
        <taxon>Bacteria</taxon>
        <taxon>Pseudomonadati</taxon>
        <taxon>Bacteroidota</taxon>
        <taxon>Flavobacteriia</taxon>
        <taxon>Flavobacteriales</taxon>
        <taxon>Flavobacteriaceae</taxon>
        <taxon>Christiangramia</taxon>
    </lineage>
</organism>
<dbReference type="GO" id="GO:0003677">
    <property type="term" value="F:DNA binding"/>
    <property type="evidence" value="ECO:0007669"/>
    <property type="project" value="InterPro"/>
</dbReference>
<dbReference type="PROSITE" id="PS50930">
    <property type="entry name" value="HTH_LYTTR"/>
    <property type="match status" value="1"/>
</dbReference>
<dbReference type="PANTHER" id="PTHR37299:SF1">
    <property type="entry name" value="STAGE 0 SPORULATION PROTEIN A HOMOLOG"/>
    <property type="match status" value="1"/>
</dbReference>
<sequence>MATQEKIIIVENDIPMAAKLSLQLNRLGYKITGIFSRSKDALYFLEREVPDLILLDDKLKGKLNGLNGNQPSSPIIYFNKSSAEAIESLIPRSVKQKKGLLKKELKNSLKKIRKTSQRVLFDKNKHYILKDRIFIKHRDRMLKISLDDIQYIEADRNYCKVYSENKNYLLVTTLKEVEEKLIDRRFLRIHRSYIVNISHIDEIGGNYVVIFGHSLPLSKNMRQELFNHLQVI</sequence>
<keyword evidence="5" id="KW-1185">Reference proteome</keyword>
<feature type="domain" description="HTH LytTR-type" evidence="3">
    <location>
        <begin position="133"/>
        <end position="231"/>
    </location>
</feature>
<reference evidence="4" key="1">
    <citation type="submission" date="2022-03" db="EMBL/GenBank/DDBJ databases">
        <title>Gramella crocea sp. nov., isolated from activated sludge of a seafood processing plant.</title>
        <authorList>
            <person name="Zhang X."/>
        </authorList>
    </citation>
    <scope>NUCLEOTIDE SEQUENCE</scope>
    <source>
        <strain evidence="4">YJ019</strain>
    </source>
</reference>
<dbReference type="AlphaFoldDB" id="A0A9X1V205"/>
<dbReference type="Gene3D" id="2.40.50.1020">
    <property type="entry name" value="LytTr DNA-binding domain"/>
    <property type="match status" value="1"/>
</dbReference>
<dbReference type="GO" id="GO:0000156">
    <property type="term" value="F:phosphorelay response regulator activity"/>
    <property type="evidence" value="ECO:0007669"/>
    <property type="project" value="InterPro"/>
</dbReference>
<dbReference type="InterPro" id="IPR011006">
    <property type="entry name" value="CheY-like_superfamily"/>
</dbReference>
<dbReference type="RefSeq" id="WP_240712965.1">
    <property type="nucleotide sequence ID" value="NZ_JAKVTV010000002.1"/>
</dbReference>
<feature type="domain" description="Response regulatory" evidence="2">
    <location>
        <begin position="6"/>
        <end position="145"/>
    </location>
</feature>
<name>A0A9X1V205_9FLAO</name>
<proteinExistence type="predicted"/>
<evidence type="ECO:0000313" key="4">
    <source>
        <dbReference type="EMBL" id="MCH4822810.1"/>
    </source>
</evidence>
<dbReference type="Gene3D" id="3.40.50.2300">
    <property type="match status" value="1"/>
</dbReference>
<dbReference type="Pfam" id="PF04397">
    <property type="entry name" value="LytTR"/>
    <property type="match status" value="1"/>
</dbReference>
<protein>
    <submittedName>
        <fullName evidence="4">Response regulator transcription factor</fullName>
    </submittedName>
</protein>
<keyword evidence="1" id="KW-0597">Phosphoprotein</keyword>
<accession>A0A9X1V205</accession>
<dbReference type="InterPro" id="IPR046947">
    <property type="entry name" value="LytR-like"/>
</dbReference>
<feature type="modified residue" description="4-aspartylphosphate" evidence="1">
    <location>
        <position position="56"/>
    </location>
</feature>
<evidence type="ECO:0000259" key="2">
    <source>
        <dbReference type="PROSITE" id="PS50110"/>
    </source>
</evidence>